<organism evidence="3 4">
    <name type="scientific">Calocera viscosa (strain TUFC12733)</name>
    <dbReference type="NCBI Taxonomy" id="1330018"/>
    <lineage>
        <taxon>Eukaryota</taxon>
        <taxon>Fungi</taxon>
        <taxon>Dikarya</taxon>
        <taxon>Basidiomycota</taxon>
        <taxon>Agaricomycotina</taxon>
        <taxon>Dacrymycetes</taxon>
        <taxon>Dacrymycetales</taxon>
        <taxon>Dacrymycetaceae</taxon>
        <taxon>Calocera</taxon>
    </lineage>
</organism>
<feature type="compositionally biased region" description="Low complexity" evidence="2">
    <location>
        <begin position="1105"/>
        <end position="1122"/>
    </location>
</feature>
<reference evidence="3 4" key="1">
    <citation type="journal article" date="2016" name="Mol. Biol. Evol.">
        <title>Comparative Genomics of Early-Diverging Mushroom-Forming Fungi Provides Insights into the Origins of Lignocellulose Decay Capabilities.</title>
        <authorList>
            <person name="Nagy L.G."/>
            <person name="Riley R."/>
            <person name="Tritt A."/>
            <person name="Adam C."/>
            <person name="Daum C."/>
            <person name="Floudas D."/>
            <person name="Sun H."/>
            <person name="Yadav J.S."/>
            <person name="Pangilinan J."/>
            <person name="Larsson K.H."/>
            <person name="Matsuura K."/>
            <person name="Barry K."/>
            <person name="Labutti K."/>
            <person name="Kuo R."/>
            <person name="Ohm R.A."/>
            <person name="Bhattacharya S.S."/>
            <person name="Shirouzu T."/>
            <person name="Yoshinaga Y."/>
            <person name="Martin F.M."/>
            <person name="Grigoriev I.V."/>
            <person name="Hibbett D.S."/>
        </authorList>
    </citation>
    <scope>NUCLEOTIDE SEQUENCE [LARGE SCALE GENOMIC DNA]</scope>
    <source>
        <strain evidence="3 4">TUFC12733</strain>
    </source>
</reference>
<feature type="compositionally biased region" description="Pro residues" evidence="2">
    <location>
        <begin position="1"/>
        <end position="16"/>
    </location>
</feature>
<feature type="compositionally biased region" description="Polar residues" evidence="2">
    <location>
        <begin position="908"/>
        <end position="924"/>
    </location>
</feature>
<feature type="compositionally biased region" description="Low complexity" evidence="2">
    <location>
        <begin position="734"/>
        <end position="744"/>
    </location>
</feature>
<gene>
    <name evidence="3" type="ORF">CALVIDRAFT_160734</name>
</gene>
<feature type="compositionally biased region" description="Low complexity" evidence="2">
    <location>
        <begin position="166"/>
        <end position="191"/>
    </location>
</feature>
<feature type="compositionally biased region" description="Low complexity" evidence="2">
    <location>
        <begin position="1028"/>
        <end position="1039"/>
    </location>
</feature>
<evidence type="ECO:0000313" key="3">
    <source>
        <dbReference type="EMBL" id="KZO95552.1"/>
    </source>
</evidence>
<feature type="coiled-coil region" evidence="1">
    <location>
        <begin position="477"/>
        <end position="504"/>
    </location>
</feature>
<dbReference type="OrthoDB" id="28208at2759"/>
<feature type="compositionally biased region" description="Polar residues" evidence="2">
    <location>
        <begin position="875"/>
        <end position="884"/>
    </location>
</feature>
<feature type="region of interest" description="Disordered" evidence="2">
    <location>
        <begin position="1"/>
        <end position="191"/>
    </location>
</feature>
<feature type="compositionally biased region" description="Polar residues" evidence="2">
    <location>
        <begin position="966"/>
        <end position="986"/>
    </location>
</feature>
<evidence type="ECO:0000313" key="4">
    <source>
        <dbReference type="Proteomes" id="UP000076738"/>
    </source>
</evidence>
<feature type="region of interest" description="Disordered" evidence="2">
    <location>
        <begin position="513"/>
        <end position="544"/>
    </location>
</feature>
<feature type="compositionally biased region" description="Basic and acidic residues" evidence="2">
    <location>
        <begin position="765"/>
        <end position="781"/>
    </location>
</feature>
<dbReference type="EMBL" id="KV417288">
    <property type="protein sequence ID" value="KZO95552.1"/>
    <property type="molecule type" value="Genomic_DNA"/>
</dbReference>
<feature type="region of interest" description="Disordered" evidence="2">
    <location>
        <begin position="296"/>
        <end position="329"/>
    </location>
</feature>
<feature type="compositionally biased region" description="Low complexity" evidence="2">
    <location>
        <begin position="814"/>
        <end position="836"/>
    </location>
</feature>
<feature type="compositionally biased region" description="Pro residues" evidence="2">
    <location>
        <begin position="223"/>
        <end position="249"/>
    </location>
</feature>
<keyword evidence="4" id="KW-1185">Reference proteome</keyword>
<feature type="region of interest" description="Disordered" evidence="2">
    <location>
        <begin position="1076"/>
        <end position="1127"/>
    </location>
</feature>
<feature type="compositionally biased region" description="Basic and acidic residues" evidence="2">
    <location>
        <begin position="296"/>
        <end position="308"/>
    </location>
</feature>
<feature type="compositionally biased region" description="Gly residues" evidence="2">
    <location>
        <begin position="634"/>
        <end position="644"/>
    </location>
</feature>
<feature type="compositionally biased region" description="Low complexity" evidence="2">
    <location>
        <begin position="999"/>
        <end position="1017"/>
    </location>
</feature>
<sequence length="1160" mass="124253">MAHPPSPPRSPSPSLPGPSRTLSSLTPQLHAPHPPSPLSRSINPLDELYAHNPIPLEAKGKERASLPASEELQRRSRSPDRYSGYSGIAPPPGSGGSAGGGGGGVGLGPPPARTPTNGSASRRRASPRHSVDRGNSSQQPPVPALPSGAQPPDPHHPFPNPAELYAPAVQAQLQPQQAVTLRPSLPALRRPPSQSIIPLPLAPLAPPPQLTIVPAGMVGPFPALAPPPPASTPYVPQPQPQPQPQPAPQIQPEGEVCLECLMRDREMADVDVLSPGVWARASDVWYEELLRREADEMSDEHERSREMSEEGPGSASVSGEGKVPGPRERVRAKGQQLLTEGNLKVWTKMNPKEPASRWHALQAYVRAQRLLAEAEIAARREAEREARLLDQRVKSEFSQVLKEDQTGAASVVSSPALNGTWGVRVKLPAGGKENVSFWGTKRRKRDDLPQPAVSQGVAEKNASREVTLLQNGLLVEHVDLRKAREAEEREMLREERAIEREKRRRTLSNRVSFTGLGLGQPQPRAGPVGKGDRASSYSYTSPAGPAAVGGAELGGYATTPWRASASASQPTLHAPGSPGVNYIPQHPYGYPFPSRPYAHHQQSPSASSRRLSSPLSSPNPHPTRRESPRSSGEVGPGPGVGLGLGRWSAGPGRFWGLQNGSDWSLGVNSGVGSGAASMADMGSMVDMHLGLEQEKHALALAQDVGMSPGPRMRLSPEPMSPGSFVIVDEARADAGSQGTSGTATTKKRKGFGGIWQKIRASTTGRTRETEEVPAGDPEKRSPAMQEVANPHEHLPPLAPPPPLSYLVNRRSAERSSSLSRPSSISSPSCSSPRSLSFSTPALPFGAESYGSPATAPTSVSMSISLDPAHGAASSRIPSPTQSMRKPSMDAKFPAPLDSPILENPSLEPPQNSENTPSPSNTVVHNSAAPAAQAGQERPRTLSLYKSLPPLPPAMDGQRPAPLAVQSDPTQALLSHSPPQAPFMQQQHGRRQSFGGNPNQSWPPVQSQYSPPQYQQAQHGYPEHFPEYASSRRSLAPSARQQPAPDRSSKSPTRPKFNFAAFLRGKSFARSPEPVEEPEYFVPEPNGYPSFEPPRLPFTPAAHYASDMSQSQSSLSSHRPPSSIIGSINRTSMLSAKIPQSDDFVAYRYPSMEQPVELLRR</sequence>
<feature type="compositionally biased region" description="Basic and acidic residues" evidence="2">
    <location>
        <begin position="71"/>
        <end position="80"/>
    </location>
</feature>
<accession>A0A167LCJ2</accession>
<feature type="region of interest" description="Disordered" evidence="2">
    <location>
        <begin position="866"/>
        <end position="1055"/>
    </location>
</feature>
<dbReference type="AlphaFoldDB" id="A0A167LCJ2"/>
<feature type="compositionally biased region" description="Low complexity" evidence="2">
    <location>
        <begin position="603"/>
        <end position="618"/>
    </location>
</feature>
<feature type="compositionally biased region" description="Gly residues" evidence="2">
    <location>
        <begin position="94"/>
        <end position="107"/>
    </location>
</feature>
<feature type="region of interest" description="Disordered" evidence="2">
    <location>
        <begin position="220"/>
        <end position="250"/>
    </location>
</feature>
<feature type="region of interest" description="Disordered" evidence="2">
    <location>
        <begin position="733"/>
        <end position="836"/>
    </location>
</feature>
<feature type="compositionally biased region" description="Low complexity" evidence="2">
    <location>
        <begin position="17"/>
        <end position="27"/>
    </location>
</feature>
<proteinExistence type="predicted"/>
<keyword evidence="1" id="KW-0175">Coiled coil</keyword>
<evidence type="ECO:0000256" key="1">
    <source>
        <dbReference type="SAM" id="Coils"/>
    </source>
</evidence>
<evidence type="ECO:0000256" key="2">
    <source>
        <dbReference type="SAM" id="MobiDB-lite"/>
    </source>
</evidence>
<dbReference type="STRING" id="1330018.A0A167LCJ2"/>
<name>A0A167LCJ2_CALVF</name>
<feature type="region of interest" description="Disordered" evidence="2">
    <location>
        <begin position="585"/>
        <end position="645"/>
    </location>
</feature>
<protein>
    <submittedName>
        <fullName evidence="3">Uncharacterized protein</fullName>
    </submittedName>
</protein>
<feature type="compositionally biased region" description="Pro residues" evidence="2">
    <location>
        <begin position="140"/>
        <end position="160"/>
    </location>
</feature>
<dbReference type="Proteomes" id="UP000076738">
    <property type="component" value="Unassembled WGS sequence"/>
</dbReference>